<evidence type="ECO:0000313" key="1">
    <source>
        <dbReference type="EMBL" id="GBF40101.1"/>
    </source>
</evidence>
<dbReference type="GO" id="GO:0042597">
    <property type="term" value="C:periplasmic space"/>
    <property type="evidence" value="ECO:0007669"/>
    <property type="project" value="InterPro"/>
</dbReference>
<keyword evidence="1" id="KW-0449">Lipoprotein</keyword>
<accession>A0A2P2D6B2</accession>
<name>A0A2P2D6B2_9LEPT</name>
<dbReference type="RefSeq" id="WP_174704471.1">
    <property type="nucleotide sequence ID" value="NZ_BFAY01000011.1"/>
</dbReference>
<dbReference type="PROSITE" id="PS51257">
    <property type="entry name" value="PROKAR_LIPOPROTEIN"/>
    <property type="match status" value="1"/>
</dbReference>
<organism evidence="1 2">
    <name type="scientific">Leptospira johnsonii</name>
    <dbReference type="NCBI Taxonomy" id="1917820"/>
    <lineage>
        <taxon>Bacteria</taxon>
        <taxon>Pseudomonadati</taxon>
        <taxon>Spirochaetota</taxon>
        <taxon>Spirochaetia</taxon>
        <taxon>Leptospirales</taxon>
        <taxon>Leptospiraceae</taxon>
        <taxon>Leptospira</taxon>
    </lineage>
</organism>
<dbReference type="Gene3D" id="1.20.120.1490">
    <property type="match status" value="1"/>
</dbReference>
<dbReference type="AlphaFoldDB" id="A0A2P2D6B2"/>
<evidence type="ECO:0000313" key="2">
    <source>
        <dbReference type="Proteomes" id="UP000245076"/>
    </source>
</evidence>
<proteinExistence type="predicted"/>
<protein>
    <submittedName>
        <fullName evidence="1">Putative lipoprotein</fullName>
    </submittedName>
</protein>
<dbReference type="Pfam" id="PF07813">
    <property type="entry name" value="LTXXQ"/>
    <property type="match status" value="1"/>
</dbReference>
<reference evidence="1 2" key="1">
    <citation type="submission" date="2018-02" db="EMBL/GenBank/DDBJ databases">
        <title>Novel Leptospira species isolated from soil and water in Japan.</title>
        <authorList>
            <person name="Nakao R."/>
            <person name="Masuzawa T."/>
        </authorList>
    </citation>
    <scope>NUCLEOTIDE SEQUENCE [LARGE SCALE GENOMIC DNA]</scope>
    <source>
        <strain evidence="1 2">E8</strain>
    </source>
</reference>
<keyword evidence="2" id="KW-1185">Reference proteome</keyword>
<comment type="caution">
    <text evidence="1">The sequence shown here is derived from an EMBL/GenBank/DDBJ whole genome shotgun (WGS) entry which is preliminary data.</text>
</comment>
<dbReference type="EMBL" id="BFAY01000011">
    <property type="protein sequence ID" value="GBF40101.1"/>
    <property type="molecule type" value="Genomic_DNA"/>
</dbReference>
<gene>
    <name evidence="1" type="ORF">LPTSP1_31120</name>
</gene>
<sequence length="150" mass="17294">MFRKITKITAILLVLGTTALLTQGCHHKWMSHEKRANYIVKKLKSELDLTDTQAAALDKIKEDVLAKRKELKLGGHFLPKEAVEELRADKLNPEKWNKLGEEREKKIAALRVFFTKKAVEFHAVLTPEQRGKLADLILKFQSKFDKEDED</sequence>
<dbReference type="Proteomes" id="UP000245076">
    <property type="component" value="Unassembled WGS sequence"/>
</dbReference>
<dbReference type="InterPro" id="IPR012899">
    <property type="entry name" value="LTXXQ"/>
</dbReference>